<comment type="caution">
    <text evidence="2">The sequence shown here is derived from an EMBL/GenBank/DDBJ whole genome shotgun (WGS) entry which is preliminary data.</text>
</comment>
<dbReference type="GO" id="GO:0004252">
    <property type="term" value="F:serine-type endopeptidase activity"/>
    <property type="evidence" value="ECO:0007669"/>
    <property type="project" value="InterPro"/>
</dbReference>
<reference evidence="2 3" key="1">
    <citation type="submission" date="2016-11" db="EMBL/GenBank/DDBJ databases">
        <authorList>
            <person name="Varghese N."/>
            <person name="Submissions S."/>
        </authorList>
    </citation>
    <scope>NUCLEOTIDE SEQUENCE [LARGE SCALE GENOMIC DNA]</scope>
    <source>
        <strain evidence="2 3">DSM 1</strain>
    </source>
</reference>
<proteinExistence type="predicted"/>
<dbReference type="HOGENOM" id="CLU_1683094_0_0_9"/>
<dbReference type="RefSeq" id="WP_029142722.1">
    <property type="nucleotide sequence ID" value="NZ_ALAS01000301.1"/>
</dbReference>
<protein>
    <submittedName>
        <fullName evidence="2">LexA DNA binding domain-containing protein</fullName>
    </submittedName>
</protein>
<dbReference type="InterPro" id="IPR036390">
    <property type="entry name" value="WH_DNA-bd_sf"/>
</dbReference>
<name>A0A0B5WRX3_HEYCO</name>
<feature type="domain" description="LexA repressor DNA-binding" evidence="1">
    <location>
        <begin position="68"/>
        <end position="124"/>
    </location>
</feature>
<dbReference type="InterPro" id="IPR036388">
    <property type="entry name" value="WH-like_DNA-bd_sf"/>
</dbReference>
<dbReference type="GeneID" id="29815110"/>
<dbReference type="AlphaFoldDB" id="A0A0B5WRX3"/>
<dbReference type="InterPro" id="IPR006199">
    <property type="entry name" value="LexA_DNA-bd_dom"/>
</dbReference>
<dbReference type="Gene3D" id="1.10.10.10">
    <property type="entry name" value="Winged helix-like DNA-binding domain superfamily/Winged helix DNA-binding domain"/>
    <property type="match status" value="1"/>
</dbReference>
<accession>A0A0B5WRX3</accession>
<dbReference type="KEGG" id="bcoa:BF29_2516"/>
<organism evidence="2 3">
    <name type="scientific">Heyndrickxia coagulans DSM 1 = ATCC 7050</name>
    <dbReference type="NCBI Taxonomy" id="1121088"/>
    <lineage>
        <taxon>Bacteria</taxon>
        <taxon>Bacillati</taxon>
        <taxon>Bacillota</taxon>
        <taxon>Bacilli</taxon>
        <taxon>Bacillales</taxon>
        <taxon>Bacillaceae</taxon>
        <taxon>Heyndrickxia</taxon>
    </lineage>
</organism>
<dbReference type="SUPFAM" id="SSF46785">
    <property type="entry name" value="Winged helix' DNA-binding domain"/>
    <property type="match status" value="1"/>
</dbReference>
<dbReference type="Proteomes" id="UP000184029">
    <property type="component" value="Unassembled WGS sequence"/>
</dbReference>
<dbReference type="EMBL" id="FQUB01000068">
    <property type="protein sequence ID" value="SHF74845.1"/>
    <property type="molecule type" value="Genomic_DNA"/>
</dbReference>
<gene>
    <name evidence="2" type="ORF">SAMN02745208_02611</name>
</gene>
<dbReference type="Pfam" id="PF01726">
    <property type="entry name" value="LexA_DNA_bind"/>
    <property type="match status" value="1"/>
</dbReference>
<sequence length="156" mass="18486">MRAERCYTLNEETEIRVGNCFFTRDDLILMYIDSGMDVLSLAKSLHIGRPRMERILDKFNIPRNWHAELTPRHLRVLRFIKYFQTRNKRSPTNLEISKALRLSPGCTNYHLKKLKAHGYVDWKRYSSGTFKLTKKGEGWCRNAHTFNLFCLEEDEG</sequence>
<dbReference type="GO" id="GO:0006508">
    <property type="term" value="P:proteolysis"/>
    <property type="evidence" value="ECO:0007669"/>
    <property type="project" value="InterPro"/>
</dbReference>
<evidence type="ECO:0000313" key="2">
    <source>
        <dbReference type="EMBL" id="SHF74845.1"/>
    </source>
</evidence>
<dbReference type="KEGG" id="bcoa:BF29_2592"/>
<evidence type="ECO:0000313" key="3">
    <source>
        <dbReference type="Proteomes" id="UP000184029"/>
    </source>
</evidence>
<evidence type="ECO:0000259" key="1">
    <source>
        <dbReference type="Pfam" id="PF01726"/>
    </source>
</evidence>